<dbReference type="SUPFAM" id="SSF103025">
    <property type="entry name" value="Folate-binding domain"/>
    <property type="match status" value="1"/>
</dbReference>
<comment type="caution">
    <text evidence="1">The sequence shown here is derived from an EMBL/GenBank/DDBJ whole genome shotgun (WGS) entry which is preliminary data.</text>
</comment>
<dbReference type="Pfam" id="PF04268">
    <property type="entry name" value="SoxG"/>
    <property type="match status" value="1"/>
</dbReference>
<protein>
    <submittedName>
        <fullName evidence="1">Sarcosine oxidase subunit gamma family protein</fullName>
    </submittedName>
</protein>
<accession>A0ABV1SGZ5</accession>
<sequence>MSEAMTAVSALNGKTVSGFCTVAEGGLQGMITLRADFGSKALADALEWLGLSLPEPRKVISKGAKSVLWMSPDELLILVPYADAVSVAQAMETALKGEHFLVANVSEARSIFTVTGARAAEVVMKISPIDFAMMAKDEVRRTRTAQTAAAVWWSGEEQLSLVCFRSYATYLMGLLEVSARKGGELF</sequence>
<evidence type="ECO:0000313" key="1">
    <source>
        <dbReference type="EMBL" id="MER5172174.1"/>
    </source>
</evidence>
<evidence type="ECO:0000313" key="2">
    <source>
        <dbReference type="Proteomes" id="UP001438953"/>
    </source>
</evidence>
<dbReference type="Proteomes" id="UP001438953">
    <property type="component" value="Unassembled WGS sequence"/>
</dbReference>
<keyword evidence="2" id="KW-1185">Reference proteome</keyword>
<dbReference type="Gene3D" id="3.30.70.1520">
    <property type="entry name" value="Heterotetrameric sarcosine oxidase"/>
    <property type="match status" value="1"/>
</dbReference>
<dbReference type="RefSeq" id="WP_350936882.1">
    <property type="nucleotide sequence ID" value="NZ_JAYWLC010000007.1"/>
</dbReference>
<reference evidence="1 2" key="2">
    <citation type="submission" date="2024-06" db="EMBL/GenBank/DDBJ databases">
        <title>Thioclava kandeliae sp. nov. from a rhizosphere soil sample of Kandelia candel in a mangrove.</title>
        <authorList>
            <person name="Mu T."/>
        </authorList>
    </citation>
    <scope>NUCLEOTIDE SEQUENCE [LARGE SCALE GENOMIC DNA]</scope>
    <source>
        <strain evidence="1 2">CPCC 100088</strain>
    </source>
</reference>
<dbReference type="InterPro" id="IPR027266">
    <property type="entry name" value="TrmE/GcvT-like"/>
</dbReference>
<organism evidence="1 2">
    <name type="scientific">Thioclava kandeliae</name>
    <dbReference type="NCBI Taxonomy" id="3070818"/>
    <lineage>
        <taxon>Bacteria</taxon>
        <taxon>Pseudomonadati</taxon>
        <taxon>Pseudomonadota</taxon>
        <taxon>Alphaproteobacteria</taxon>
        <taxon>Rhodobacterales</taxon>
        <taxon>Paracoccaceae</taxon>
        <taxon>Thioclava</taxon>
    </lineage>
</organism>
<proteinExistence type="predicted"/>
<gene>
    <name evidence="1" type="ORF">VSX56_10330</name>
</gene>
<dbReference type="EMBL" id="JAYWLC010000007">
    <property type="protein sequence ID" value="MER5172174.1"/>
    <property type="molecule type" value="Genomic_DNA"/>
</dbReference>
<dbReference type="Gene3D" id="3.30.1360.120">
    <property type="entry name" value="Probable tRNA modification gtpase trme, domain 1"/>
    <property type="match status" value="1"/>
</dbReference>
<dbReference type="InterPro" id="IPR007375">
    <property type="entry name" value="SoxG"/>
</dbReference>
<name>A0ABV1SGZ5_9RHOB</name>
<reference evidence="1 2" key="1">
    <citation type="submission" date="2024-01" db="EMBL/GenBank/DDBJ databases">
        <authorList>
            <person name="Deng Y."/>
            <person name="Su J."/>
        </authorList>
    </citation>
    <scope>NUCLEOTIDE SEQUENCE [LARGE SCALE GENOMIC DNA]</scope>
    <source>
        <strain evidence="1 2">CPCC 100088</strain>
    </source>
</reference>